<dbReference type="AlphaFoldDB" id="A0A3M8QR20"/>
<organism evidence="2">
    <name type="scientific">Acidithiobacillus sulfuriphilus</name>
    <dbReference type="NCBI Taxonomy" id="1867749"/>
    <lineage>
        <taxon>Bacteria</taxon>
        <taxon>Pseudomonadati</taxon>
        <taxon>Pseudomonadota</taxon>
        <taxon>Acidithiobacillia</taxon>
        <taxon>Acidithiobacillales</taxon>
        <taxon>Acidithiobacillaceae</taxon>
        <taxon>Acidithiobacillus</taxon>
    </lineage>
</organism>
<evidence type="ECO:0008006" key="3">
    <source>
        <dbReference type="Google" id="ProtNLM"/>
    </source>
</evidence>
<dbReference type="EMBL" id="RIZI01000192">
    <property type="protein sequence ID" value="RNF58101.1"/>
    <property type="molecule type" value="Genomic_DNA"/>
</dbReference>
<evidence type="ECO:0000256" key="1">
    <source>
        <dbReference type="SAM" id="SignalP"/>
    </source>
</evidence>
<protein>
    <recommendedName>
        <fullName evidence="3">DUF4398 domain-containing protein</fullName>
    </recommendedName>
</protein>
<feature type="signal peptide" evidence="1">
    <location>
        <begin position="1"/>
        <end position="22"/>
    </location>
</feature>
<dbReference type="RefSeq" id="WP_123105802.1">
    <property type="nucleotide sequence ID" value="NZ_CP127527.1"/>
</dbReference>
<keyword evidence="1" id="KW-0732">Signal</keyword>
<reference evidence="2" key="1">
    <citation type="submission" date="2018-10" db="EMBL/GenBank/DDBJ databases">
        <title>Acidithiobacillus sulfuriphilus sp. nov.: an extremely acidophilic sulfur-oxidizing chemolithotroph isolated from a neutral pH environment.</title>
        <authorList>
            <person name="Falagan C."/>
            <person name="Moya-Beltran A."/>
            <person name="Quatrini R."/>
            <person name="Johnson D.B."/>
        </authorList>
    </citation>
    <scope>NUCLEOTIDE SEQUENCE [LARGE SCALE GENOMIC DNA]</scope>
    <source>
        <strain evidence="2">CJ-2</strain>
    </source>
</reference>
<name>A0A3M8QR20_9PROT</name>
<accession>A0A3M8QR20</accession>
<dbReference type="OrthoDB" id="5298639at2"/>
<gene>
    <name evidence="2" type="ORF">EC580_13155</name>
</gene>
<proteinExistence type="predicted"/>
<evidence type="ECO:0000313" key="2">
    <source>
        <dbReference type="EMBL" id="RNF58101.1"/>
    </source>
</evidence>
<feature type="chain" id="PRO_5017938337" description="DUF4398 domain-containing protein" evidence="1">
    <location>
        <begin position="23"/>
        <end position="108"/>
    </location>
</feature>
<comment type="caution">
    <text evidence="2">The sequence shown here is derived from an EMBL/GenBank/DDBJ whole genome shotgun (WGS) entry which is preliminary data.</text>
</comment>
<sequence>MKKTVVGIVSCVVLLFGVDALAATAADAGQAIAAAKAAVAKTAAIHYQWSDTPKVLKEAEAAEQAGKYDEAVAKAKHAEELAQLAYAQGEEQAKKVGVKITDQGVQLN</sequence>